<evidence type="ECO:0000256" key="2">
    <source>
        <dbReference type="SAM" id="MobiDB-lite"/>
    </source>
</evidence>
<feature type="region of interest" description="Disordered" evidence="2">
    <location>
        <begin position="303"/>
        <end position="347"/>
    </location>
</feature>
<evidence type="ECO:0000313" key="3">
    <source>
        <dbReference type="EMBL" id="AND83001.1"/>
    </source>
</evidence>
<feature type="non-terminal residue" evidence="3">
    <location>
        <position position="1"/>
    </location>
</feature>
<feature type="coiled-coil region" evidence="1">
    <location>
        <begin position="252"/>
        <end position="286"/>
    </location>
</feature>
<protein>
    <submittedName>
        <fullName evidence="3">Vp1</fullName>
    </submittedName>
</protein>
<feature type="region of interest" description="Disordered" evidence="2">
    <location>
        <begin position="577"/>
        <end position="602"/>
    </location>
</feature>
<feature type="compositionally biased region" description="Basic and acidic residues" evidence="2">
    <location>
        <begin position="305"/>
        <end position="329"/>
    </location>
</feature>
<name>A0A172QES2_9VIRU</name>
<sequence length="973" mass="110882">VRFMLGSKLLYPSILGAIDLIKESFLAKRGSPAVTTRDWQILARHFSGNRETISRSFSTILTDMVGMDLSYLSTLRIFDDVPTLIQKNTFKLRQPLIYWLSLNKVPQNTWAAWILNGFTIPSDMLTSQFPEVSELDIYGFGQMGILDGNRCLTSAFAKSNYYATSITRYWNYPGGNFNEFAAMVGKRTTLLVDSILLTAGQSPIRGTTLPGDLRSNTIPTANSGGGLDFSDLEDLDVNISNIPNQAPQQTLSAEERNEISKYGVQIQQLKDKLDVEKAESTKMINDLLAMNKKLMSELAKQAEVNMDKDTKTKEDKKIEAQPLKKEEGQSSKPLSELGNPKIPKELGIPKTENFKKVVAAKTPARTQKITELKRSEKHFSQPQIRDYYIGLKYIITSINRNVLQTWKAEGVDIVKASGCSVPGPENGLKFLLDSGFRKTTFLRARERRGDGAFFVALLDWWAIKKDKSTFKNRTDIIRQYKEDANPRGPVLAQEVALVAWHFNIALVVCDFKNKKFCVMGNWQLTDLNKACLLQYNEDHNSWTVLFASKEDLDKWDMTMNDGFLSLKNTETLDISKMGLEGTGKPEKTSVKSSKQGKNLPSAKSLEVPLSQFLPKEKKKIESKRAGLKPWMLNREKYFSRAGWRSKLNSQIQTKEIVVPEGYYFDSKLKSNVGSLTSSEASEFVKKLQLTYKPEYKKHPEKIKDYIYYHGKVQRRIFDWVNSIYEDNTAVNNPDDDSKSLASIGSLPASVTSHSNLANYNGKKGMLRWISDDKDVSNLKETFNVKAKSFNDLPDLYEGNRPVEERQKLLDNFDNLNEDIHRILEEQASRRQIAITSKMAAVYEEGASDQGFFELGRQMVTLMKQDTWSRTASKNPSFIKALFENLEKEKYILELKVAGRPAWSDVGYNFDRDFSDNVVNPDYRLAAWGKDRSEKVREHFAHYPIKFDRHSDHVNQNDWEREISLRPNGYTNLN</sequence>
<proteinExistence type="predicted"/>
<evidence type="ECO:0000256" key="1">
    <source>
        <dbReference type="SAM" id="Coils"/>
    </source>
</evidence>
<organism evidence="3">
    <name type="scientific">Sclerotinia sclerotiorum double-stranded RNA virus 3</name>
    <dbReference type="NCBI Taxonomy" id="1848505"/>
    <lineage>
        <taxon>Viruses</taxon>
        <taxon>Riboviria</taxon>
        <taxon>dsRNA viruses</taxon>
    </lineage>
</organism>
<keyword evidence="1" id="KW-0175">Coiled coil</keyword>
<accession>A0A172QES2</accession>
<dbReference type="EMBL" id="KU299047">
    <property type="protein sequence ID" value="AND83001.1"/>
    <property type="molecule type" value="Genomic_RNA"/>
</dbReference>
<reference evidence="3" key="1">
    <citation type="journal article" date="2016" name="J. Virol.">
        <title>Identification of diverse mycoviruses through metatranscriptomics characterization of the viromes of five major fungal plant pathogens.</title>
        <authorList>
            <person name="Marzano S.-Y.L."/>
            <person name="Nelson B.D."/>
            <person name="Ajayi-Oyetunde O."/>
            <person name="Bradley C.A."/>
            <person name="Hughes T.J."/>
            <person name="Hartman G.L."/>
            <person name="Eastburn D.M."/>
            <person name="Domier L.L."/>
        </authorList>
    </citation>
    <scope>NUCLEOTIDE SEQUENCE</scope>
    <source>
        <strain evidence="3">DBN-1</strain>
    </source>
</reference>